<sequence length="230" mass="25520">MPGYSSSSNSGDKLPLREILGGGRVADVLLWKDKRLSGVVLATATAVWLLLEVAEYSLLSLLCHISITAMLFVFIGCNGAALVGRETPKIPEVILSSDALEKAARSFHSKLNRFLGLLHRVASGEDPKLFLLVLLQYSLVLSILLHAQTITVLWVISVVGSYAGSVNLLYLGFLCIQTLAFLYYKYEDDVDRLASRGRRDINEVYERFDTKVMKKIPRGPRVDPSKDKFT</sequence>
<dbReference type="InterPro" id="IPR003388">
    <property type="entry name" value="Reticulon"/>
</dbReference>
<dbReference type="GO" id="GO:0009617">
    <property type="term" value="P:response to bacterium"/>
    <property type="evidence" value="ECO:0007669"/>
    <property type="project" value="InterPro"/>
</dbReference>
<dbReference type="OrthoDB" id="567788at2759"/>
<feature type="transmembrane region" description="Helical" evidence="6">
    <location>
        <begin position="65"/>
        <end position="84"/>
    </location>
</feature>
<proteinExistence type="predicted"/>
<keyword evidence="4 6" id="KW-1133">Transmembrane helix</keyword>
<evidence type="ECO:0000256" key="6">
    <source>
        <dbReference type="RuleBase" id="RU363132"/>
    </source>
</evidence>
<keyword evidence="5 6" id="KW-0472">Membrane</keyword>
<dbReference type="PANTHER" id="PTHR10994">
    <property type="entry name" value="RETICULON"/>
    <property type="match status" value="1"/>
</dbReference>
<evidence type="ECO:0000256" key="3">
    <source>
        <dbReference type="ARBA" id="ARBA00022824"/>
    </source>
</evidence>
<comment type="caution">
    <text evidence="8">The sequence shown here is derived from an EMBL/GenBank/DDBJ whole genome shotgun (WGS) entry which is preliminary data.</text>
</comment>
<evidence type="ECO:0000256" key="1">
    <source>
        <dbReference type="ARBA" id="ARBA00004477"/>
    </source>
</evidence>
<dbReference type="AlphaFoldDB" id="A0A843U3K9"/>
<dbReference type="EMBL" id="NMUH01000478">
    <property type="protein sequence ID" value="MQL79842.1"/>
    <property type="molecule type" value="Genomic_DNA"/>
</dbReference>
<feature type="transmembrane region" description="Helical" evidence="6">
    <location>
        <begin position="129"/>
        <end position="156"/>
    </location>
</feature>
<accession>A0A843U3K9</accession>
<evidence type="ECO:0000259" key="7">
    <source>
        <dbReference type="PROSITE" id="PS50845"/>
    </source>
</evidence>
<evidence type="ECO:0000256" key="2">
    <source>
        <dbReference type="ARBA" id="ARBA00022692"/>
    </source>
</evidence>
<evidence type="ECO:0000256" key="5">
    <source>
        <dbReference type="ARBA" id="ARBA00023136"/>
    </source>
</evidence>
<dbReference type="PROSITE" id="PS50845">
    <property type="entry name" value="RETICULON"/>
    <property type="match status" value="1"/>
</dbReference>
<protein>
    <recommendedName>
        <fullName evidence="6">Reticulon-like protein</fullName>
    </recommendedName>
</protein>
<keyword evidence="9" id="KW-1185">Reference proteome</keyword>
<organism evidence="8 9">
    <name type="scientific">Colocasia esculenta</name>
    <name type="common">Wild taro</name>
    <name type="synonym">Arum esculentum</name>
    <dbReference type="NCBI Taxonomy" id="4460"/>
    <lineage>
        <taxon>Eukaryota</taxon>
        <taxon>Viridiplantae</taxon>
        <taxon>Streptophyta</taxon>
        <taxon>Embryophyta</taxon>
        <taxon>Tracheophyta</taxon>
        <taxon>Spermatophyta</taxon>
        <taxon>Magnoliopsida</taxon>
        <taxon>Liliopsida</taxon>
        <taxon>Araceae</taxon>
        <taxon>Aroideae</taxon>
        <taxon>Colocasieae</taxon>
        <taxon>Colocasia</taxon>
    </lineage>
</organism>
<comment type="subcellular location">
    <subcellularLocation>
        <location evidence="1 6">Endoplasmic reticulum membrane</location>
        <topology evidence="1 6">Multi-pass membrane protein</topology>
    </subcellularLocation>
</comment>
<feature type="domain" description="Reticulon" evidence="7">
    <location>
        <begin position="25"/>
        <end position="230"/>
    </location>
</feature>
<name>A0A843U3K9_COLES</name>
<dbReference type="GO" id="GO:0005789">
    <property type="term" value="C:endoplasmic reticulum membrane"/>
    <property type="evidence" value="ECO:0007669"/>
    <property type="project" value="UniProtKB-SubCell"/>
</dbReference>
<feature type="transmembrane region" description="Helical" evidence="6">
    <location>
        <begin position="168"/>
        <end position="186"/>
    </location>
</feature>
<evidence type="ECO:0000313" key="9">
    <source>
        <dbReference type="Proteomes" id="UP000652761"/>
    </source>
</evidence>
<dbReference type="Pfam" id="PF02453">
    <property type="entry name" value="Reticulon"/>
    <property type="match status" value="2"/>
</dbReference>
<reference evidence="8" key="1">
    <citation type="submission" date="2017-07" db="EMBL/GenBank/DDBJ databases">
        <title>Taro Niue Genome Assembly and Annotation.</title>
        <authorList>
            <person name="Atibalentja N."/>
            <person name="Keating K."/>
            <person name="Fields C.J."/>
        </authorList>
    </citation>
    <scope>NUCLEOTIDE SEQUENCE</scope>
    <source>
        <strain evidence="8">Niue_2</strain>
        <tissue evidence="8">Leaf</tissue>
    </source>
</reference>
<evidence type="ECO:0000256" key="4">
    <source>
        <dbReference type="ARBA" id="ARBA00022989"/>
    </source>
</evidence>
<gene>
    <name evidence="8" type="ORF">Taro_012295</name>
</gene>
<dbReference type="Proteomes" id="UP000652761">
    <property type="component" value="Unassembled WGS sequence"/>
</dbReference>
<keyword evidence="2 6" id="KW-0812">Transmembrane</keyword>
<dbReference type="InterPro" id="IPR045064">
    <property type="entry name" value="Reticulon-like"/>
</dbReference>
<keyword evidence="3 6" id="KW-0256">Endoplasmic reticulum</keyword>
<dbReference type="PANTHER" id="PTHR10994:SF85">
    <property type="entry name" value="RETICULON-LIKE PROTEIN B9"/>
    <property type="match status" value="1"/>
</dbReference>
<evidence type="ECO:0000313" key="8">
    <source>
        <dbReference type="EMBL" id="MQL79842.1"/>
    </source>
</evidence>